<keyword evidence="6" id="KW-1185">Reference proteome</keyword>
<evidence type="ECO:0000259" key="3">
    <source>
        <dbReference type="Pfam" id="PF20639"/>
    </source>
</evidence>
<dbReference type="EMBL" id="JAKJXO020000027">
    <property type="protein sequence ID" value="KAL1591429.1"/>
    <property type="molecule type" value="Genomic_DNA"/>
</dbReference>
<feature type="domain" description="RRN6 helical bundle" evidence="4">
    <location>
        <begin position="575"/>
        <end position="769"/>
    </location>
</feature>
<feature type="compositionally biased region" description="Basic residues" evidence="1">
    <location>
        <begin position="966"/>
        <end position="983"/>
    </location>
</feature>
<dbReference type="InterPro" id="IPR048537">
    <property type="entry name" value="RRN6_HB"/>
</dbReference>
<feature type="compositionally biased region" description="Basic residues" evidence="1">
    <location>
        <begin position="893"/>
        <end position="908"/>
    </location>
</feature>
<evidence type="ECO:0008006" key="7">
    <source>
        <dbReference type="Google" id="ProtNLM"/>
    </source>
</evidence>
<proteinExistence type="predicted"/>
<name>A0ABR3QGY0_9PLEO</name>
<organism evidence="5 6">
    <name type="scientific">Paraconiothyrium brasiliense</name>
    <dbReference type="NCBI Taxonomy" id="300254"/>
    <lineage>
        <taxon>Eukaryota</taxon>
        <taxon>Fungi</taxon>
        <taxon>Dikarya</taxon>
        <taxon>Ascomycota</taxon>
        <taxon>Pezizomycotina</taxon>
        <taxon>Dothideomycetes</taxon>
        <taxon>Pleosporomycetidae</taxon>
        <taxon>Pleosporales</taxon>
        <taxon>Massarineae</taxon>
        <taxon>Didymosphaeriaceae</taxon>
        <taxon>Paraconiothyrium</taxon>
    </lineage>
</organism>
<dbReference type="InterPro" id="IPR019350">
    <property type="entry name" value="RNA_pol_I-sp_TIF_RRN6-like"/>
</dbReference>
<evidence type="ECO:0000259" key="2">
    <source>
        <dbReference type="Pfam" id="PF10214"/>
    </source>
</evidence>
<comment type="caution">
    <text evidence="5">The sequence shown here is derived from an EMBL/GenBank/DDBJ whole genome shotgun (WGS) entry which is preliminary data.</text>
</comment>
<evidence type="ECO:0000313" key="5">
    <source>
        <dbReference type="EMBL" id="KAL1591429.1"/>
    </source>
</evidence>
<dbReference type="PANTHER" id="PTHR28221:SF2">
    <property type="entry name" value="RNA POLYMERASE I-SPECIFIC TRANSCRIPTION INITIATION FACTOR RRN6"/>
    <property type="match status" value="1"/>
</dbReference>
<dbReference type="Proteomes" id="UP001521785">
    <property type="component" value="Unassembled WGS sequence"/>
</dbReference>
<evidence type="ECO:0000313" key="6">
    <source>
        <dbReference type="Proteomes" id="UP001521785"/>
    </source>
</evidence>
<dbReference type="Pfam" id="PF20639">
    <property type="entry name" value="Rrn6_K-rich"/>
    <property type="match status" value="1"/>
</dbReference>
<feature type="domain" description="RRN6 K-rich C-terminal" evidence="3">
    <location>
        <begin position="855"/>
        <end position="983"/>
    </location>
</feature>
<feature type="compositionally biased region" description="Polar residues" evidence="1">
    <location>
        <begin position="947"/>
        <end position="961"/>
    </location>
</feature>
<feature type="region of interest" description="Disordered" evidence="1">
    <location>
        <begin position="885"/>
        <end position="983"/>
    </location>
</feature>
<accession>A0ABR3QGY0</accession>
<feature type="domain" description="RRN6 beta-propeller" evidence="2">
    <location>
        <begin position="104"/>
        <end position="469"/>
    </location>
</feature>
<dbReference type="InterPro" id="IPR048535">
    <property type="entry name" value="RRN6_beta-prop"/>
</dbReference>
<evidence type="ECO:0000259" key="4">
    <source>
        <dbReference type="Pfam" id="PF20640"/>
    </source>
</evidence>
<feature type="compositionally biased region" description="Low complexity" evidence="1">
    <location>
        <begin position="796"/>
        <end position="815"/>
    </location>
</feature>
<dbReference type="Pfam" id="PF20640">
    <property type="entry name" value="Rrn6_HB"/>
    <property type="match status" value="1"/>
</dbReference>
<reference evidence="5 6" key="1">
    <citation type="submission" date="2024-02" db="EMBL/GenBank/DDBJ databases">
        <title>De novo assembly and annotation of 12 fungi associated with fruit tree decline syndrome in Ontario, Canada.</title>
        <authorList>
            <person name="Sulman M."/>
            <person name="Ellouze W."/>
            <person name="Ilyukhin E."/>
        </authorList>
    </citation>
    <scope>NUCLEOTIDE SEQUENCE [LARGE SCALE GENOMIC DNA]</scope>
    <source>
        <strain evidence="5 6">M42-189</strain>
    </source>
</reference>
<sequence length="983" mass="110012">MTDDLPNDLNTGHFGIPAYDLANSRWAFLRTFIGASFRQIDQWRTIIPAAIHFPYPRIPRSLRNARQATKSITRDFPELVPATEHISELEVVSAAATAAVSAHDAAIGQLMSFGTITPPAARTHLARPVVALAAGEGGNILRLQLLSKEKRGWGTGATSDSLCYLDCLSWKGDCGFWNQDAAAIQQVCFAQSEKPGSFLAVRLPQRVALFRPVYHDRPTAAANSRLYALPPSVIEIRPFHSVWTGDTGNIPHADVAFNPHYHRQLAIIDQNSSWSVWDIDGSRRSYIVRRAASGTMPIEGNRNEEMAEALGDWKEDGWARIIWVGDANTLLISSRKRIELINLKQPTRSLNMPQVIDWNSTKNHPKSRILDVKRHPLLDEKQFFVLTSARLCLFSLTSLSDGPRVDHGNTDADIILSWTHFRATEDTTLQLYTQSISAEETVVFIYSRLNALVTVYRLVKQPSTAAPYRSFGPNTLRLDEFDNPHGSKLINHFSIARLDFRDSTETARSIGGDYKGRGVQFYQLSAFFDDYSVAQTLLCSLDHDFNEGVLDDVISTSWATSVRPIVFRSAGVVDSDDDDFVEPDGVPGSKEPLLKPSFQQPKWHKQVTGRVPRDVFNFTGLYEAISLNKPFPLHHTSDSPEMIEMATLVEEITWRLAREENVEPFALGTLQEYAEATVTVDDIDDTSAKLQEICLKDRHASSLQLRRIASDSVLGFGAEKTQEPSSMSSIYELVLQNWLVPLPGMIPARIRKNKERMARRLAIGLTLASTRVRPCSDGAVQTITQPDPRQYIAVARSSSPPQYSSQSDRQSQSAQAGYSTLLPSSARLDNPLTRLSKNLHITTITPLEVHPSINQVLSHWQLGDDPSSYDWEASERAFAEEIELMQEEGTQKRRERARRKKERQAKRQKKEDQLFTGRVESGKVESQPQLLRSSPGPASPAIDSQIPAPSQHQPFLVQSQVEPGRHGGRPMRKKKVKTRMSGF</sequence>
<dbReference type="PANTHER" id="PTHR28221">
    <property type="entry name" value="RNA POLYMERASE I-SPECIFIC TRANSCRIPTION INITIATION FACTOR RRN6"/>
    <property type="match status" value="1"/>
</dbReference>
<gene>
    <name evidence="5" type="ORF">SLS60_012042</name>
</gene>
<protein>
    <recommendedName>
        <fullName evidence="7">RNA polymerase I-specific transcription initiation factor RRN6-like protein</fullName>
    </recommendedName>
</protein>
<dbReference type="Pfam" id="PF10214">
    <property type="entry name" value="Rrn6_beta-prop"/>
    <property type="match status" value="1"/>
</dbReference>
<feature type="region of interest" description="Disordered" evidence="1">
    <location>
        <begin position="796"/>
        <end position="817"/>
    </location>
</feature>
<evidence type="ECO:0000256" key="1">
    <source>
        <dbReference type="SAM" id="MobiDB-lite"/>
    </source>
</evidence>
<dbReference type="InterPro" id="IPR048536">
    <property type="entry name" value="Rrn6_K-rich"/>
</dbReference>